<evidence type="ECO:0000313" key="3">
    <source>
        <dbReference type="Proteomes" id="UP000653730"/>
    </source>
</evidence>
<dbReference type="AlphaFoldDB" id="A0A926Q374"/>
<dbReference type="GO" id="GO:0006506">
    <property type="term" value="P:GPI anchor biosynthetic process"/>
    <property type="evidence" value="ECO:0007669"/>
    <property type="project" value="TreeGrafter"/>
</dbReference>
<accession>A0A926Q374</accession>
<dbReference type="GO" id="GO:0004519">
    <property type="term" value="F:endonuclease activity"/>
    <property type="evidence" value="ECO:0007669"/>
    <property type="project" value="UniProtKB-KW"/>
</dbReference>
<protein>
    <submittedName>
        <fullName evidence="2">Endonuclease/exonuclease/phosphatase family protein</fullName>
    </submittedName>
</protein>
<reference evidence="2 3" key="1">
    <citation type="submission" date="2020-09" db="EMBL/GenBank/DDBJ databases">
        <title>Sinomicrobium weinanense sp. nov., a halophilic bacteria isolated from saline-alkali soil.</title>
        <authorList>
            <person name="Wu P."/>
            <person name="Ren H."/>
            <person name="Mei Y."/>
            <person name="Liang Y."/>
            <person name="Chen Z."/>
        </authorList>
    </citation>
    <scope>NUCLEOTIDE SEQUENCE [LARGE SCALE GENOMIC DNA]</scope>
    <source>
        <strain evidence="2 3">FJxs</strain>
    </source>
</reference>
<keyword evidence="3" id="KW-1185">Reference proteome</keyword>
<dbReference type="Pfam" id="PF03372">
    <property type="entry name" value="Exo_endo_phos"/>
    <property type="match status" value="1"/>
</dbReference>
<dbReference type="Proteomes" id="UP000653730">
    <property type="component" value="Unassembled WGS sequence"/>
</dbReference>
<dbReference type="PANTHER" id="PTHR14859:SF15">
    <property type="entry name" value="ENDONUCLEASE_EXONUCLEASE_PHOSPHATASE DOMAIN-CONTAINING PROTEIN"/>
    <property type="match status" value="1"/>
</dbReference>
<feature type="domain" description="Endonuclease/exonuclease/phosphatase" evidence="1">
    <location>
        <begin position="40"/>
        <end position="266"/>
    </location>
</feature>
<dbReference type="PANTHER" id="PTHR14859">
    <property type="entry name" value="CALCOFLUOR WHITE HYPERSENSITIVE PROTEIN PRECURSOR"/>
    <property type="match status" value="1"/>
</dbReference>
<dbReference type="InterPro" id="IPR036691">
    <property type="entry name" value="Endo/exonu/phosph_ase_sf"/>
</dbReference>
<dbReference type="InterPro" id="IPR051916">
    <property type="entry name" value="GPI-anchor_lipid_remodeler"/>
</dbReference>
<organism evidence="2 3">
    <name type="scientific">Sinomicrobium weinanense</name>
    <dbReference type="NCBI Taxonomy" id="2842200"/>
    <lineage>
        <taxon>Bacteria</taxon>
        <taxon>Pseudomonadati</taxon>
        <taxon>Bacteroidota</taxon>
        <taxon>Flavobacteriia</taxon>
        <taxon>Flavobacteriales</taxon>
        <taxon>Flavobacteriaceae</taxon>
        <taxon>Sinomicrobium</taxon>
    </lineage>
</organism>
<keyword evidence="2" id="KW-0378">Hydrolase</keyword>
<dbReference type="EMBL" id="JACVDC010000055">
    <property type="protein sequence ID" value="MBC9797332.1"/>
    <property type="molecule type" value="Genomic_DNA"/>
</dbReference>
<dbReference type="GO" id="GO:0016020">
    <property type="term" value="C:membrane"/>
    <property type="evidence" value="ECO:0007669"/>
    <property type="project" value="GOC"/>
</dbReference>
<proteinExistence type="predicted"/>
<gene>
    <name evidence="2" type="ORF">IBL28_15260</name>
</gene>
<name>A0A926Q374_9FLAO</name>
<sequence>MFNLIHIFMKSLYKSFLSLGLCLLFFSCKGQKEPAEFTLMTYNIYHGESNYKEGESNLKGIADVINQYQPDFTALQEVDSMTQRTAGFNNGEKKDLVRELEKLTGMHGGFGKAIDFSKGGYGEGLLAAEPAEFKVLSLPTPKGGEGRAMIYTTLEYAKGKKITFAATHLCHQFEENRVAQIKAVNDFLLNLGHPVVLAGDLNFKEGSAPYKVLKPGWTDSALEFGSPQLTIPADAPRARIDYIWLSKNADWDISAVKVPQADHSDHLPVVVKVKLHD</sequence>
<dbReference type="SUPFAM" id="SSF56219">
    <property type="entry name" value="DNase I-like"/>
    <property type="match status" value="1"/>
</dbReference>
<evidence type="ECO:0000259" key="1">
    <source>
        <dbReference type="Pfam" id="PF03372"/>
    </source>
</evidence>
<evidence type="ECO:0000313" key="2">
    <source>
        <dbReference type="EMBL" id="MBC9797332.1"/>
    </source>
</evidence>
<comment type="caution">
    <text evidence="2">The sequence shown here is derived from an EMBL/GenBank/DDBJ whole genome shotgun (WGS) entry which is preliminary data.</text>
</comment>
<keyword evidence="2" id="KW-0540">Nuclease</keyword>
<dbReference type="Gene3D" id="3.60.10.10">
    <property type="entry name" value="Endonuclease/exonuclease/phosphatase"/>
    <property type="match status" value="1"/>
</dbReference>
<dbReference type="InterPro" id="IPR005135">
    <property type="entry name" value="Endo/exonuclease/phosphatase"/>
</dbReference>
<keyword evidence="2" id="KW-0255">Endonuclease</keyword>